<feature type="transmembrane region" description="Helical" evidence="5">
    <location>
        <begin position="101"/>
        <end position="120"/>
    </location>
</feature>
<evidence type="ECO:0000259" key="6">
    <source>
        <dbReference type="PROSITE" id="PS50850"/>
    </source>
</evidence>
<feature type="domain" description="Major facilitator superfamily (MFS) profile" evidence="6">
    <location>
        <begin position="1"/>
        <end position="466"/>
    </location>
</feature>
<feature type="transmembrane region" description="Helical" evidence="5">
    <location>
        <begin position="266"/>
        <end position="289"/>
    </location>
</feature>
<dbReference type="PROSITE" id="PS50850">
    <property type="entry name" value="MFS"/>
    <property type="match status" value="1"/>
</dbReference>
<dbReference type="InterPro" id="IPR020846">
    <property type="entry name" value="MFS_dom"/>
</dbReference>
<feature type="transmembrane region" description="Helical" evidence="5">
    <location>
        <begin position="409"/>
        <end position="428"/>
    </location>
</feature>
<keyword evidence="3 5" id="KW-1133">Transmembrane helix</keyword>
<evidence type="ECO:0000256" key="5">
    <source>
        <dbReference type="SAM" id="Phobius"/>
    </source>
</evidence>
<evidence type="ECO:0000313" key="7">
    <source>
        <dbReference type="EMBL" id="KAJ5531989.1"/>
    </source>
</evidence>
<feature type="transmembrane region" description="Helical" evidence="5">
    <location>
        <begin position="167"/>
        <end position="193"/>
    </location>
</feature>
<dbReference type="EMBL" id="JAQIZZ010000007">
    <property type="protein sequence ID" value="KAJ5531989.1"/>
    <property type="molecule type" value="Genomic_DNA"/>
</dbReference>
<feature type="transmembrane region" description="Helical" evidence="5">
    <location>
        <begin position="70"/>
        <end position="89"/>
    </location>
</feature>
<feature type="transmembrane region" description="Helical" evidence="5">
    <location>
        <begin position="309"/>
        <end position="328"/>
    </location>
</feature>
<feature type="transmembrane region" description="Helical" evidence="5">
    <location>
        <begin position="199"/>
        <end position="218"/>
    </location>
</feature>
<keyword evidence="2 5" id="KW-0812">Transmembrane</keyword>
<keyword evidence="8" id="KW-1185">Reference proteome</keyword>
<feature type="transmembrane region" description="Helical" evidence="5">
    <location>
        <begin position="349"/>
        <end position="369"/>
    </location>
</feature>
<dbReference type="PANTHER" id="PTHR23507">
    <property type="entry name" value="ZGC:174356"/>
    <property type="match status" value="1"/>
</dbReference>
<dbReference type="Pfam" id="PF07690">
    <property type="entry name" value="MFS_1"/>
    <property type="match status" value="1"/>
</dbReference>
<dbReference type="Proteomes" id="UP001220324">
    <property type="component" value="Unassembled WGS sequence"/>
</dbReference>
<feature type="transmembrane region" description="Helical" evidence="5">
    <location>
        <begin position="440"/>
        <end position="461"/>
    </location>
</feature>
<dbReference type="GO" id="GO:0016020">
    <property type="term" value="C:membrane"/>
    <property type="evidence" value="ECO:0007669"/>
    <property type="project" value="UniProtKB-SubCell"/>
</dbReference>
<evidence type="ECO:0000256" key="4">
    <source>
        <dbReference type="ARBA" id="ARBA00023136"/>
    </source>
</evidence>
<comment type="subcellular location">
    <subcellularLocation>
        <location evidence="1">Membrane</location>
        <topology evidence="1">Multi-pass membrane protein</topology>
    </subcellularLocation>
</comment>
<dbReference type="Gene3D" id="1.20.1250.20">
    <property type="entry name" value="MFS general substrate transporter like domains"/>
    <property type="match status" value="1"/>
</dbReference>
<feature type="transmembrane region" description="Helical" evidence="5">
    <location>
        <begin position="132"/>
        <end position="155"/>
    </location>
</feature>
<protein>
    <recommendedName>
        <fullName evidence="6">Major facilitator superfamily (MFS) profile domain-containing protein</fullName>
    </recommendedName>
</protein>
<dbReference type="GO" id="GO:0022857">
    <property type="term" value="F:transmembrane transporter activity"/>
    <property type="evidence" value="ECO:0007669"/>
    <property type="project" value="InterPro"/>
</dbReference>
<evidence type="ECO:0000256" key="3">
    <source>
        <dbReference type="ARBA" id="ARBA00022989"/>
    </source>
</evidence>
<reference evidence="7 8" key="1">
    <citation type="journal article" date="2023" name="IMA Fungus">
        <title>Comparative genomic study of the Penicillium genus elucidates a diverse pangenome and 15 lateral gene transfer events.</title>
        <authorList>
            <person name="Petersen C."/>
            <person name="Sorensen T."/>
            <person name="Nielsen M.R."/>
            <person name="Sondergaard T.E."/>
            <person name="Sorensen J.L."/>
            <person name="Fitzpatrick D.A."/>
            <person name="Frisvad J.C."/>
            <person name="Nielsen K.L."/>
        </authorList>
    </citation>
    <scope>NUCLEOTIDE SEQUENCE [LARGE SCALE GENOMIC DNA]</scope>
    <source>
        <strain evidence="7 8">IBT 35679</strain>
    </source>
</reference>
<evidence type="ECO:0000256" key="2">
    <source>
        <dbReference type="ARBA" id="ARBA00022692"/>
    </source>
</evidence>
<sequence length="466" mass="51110">MDCDYIPTVCYRFWHLRRARTQRYARVDLSPTIFHHKATPSHPDYQAPDLFDELNKCLGNKNAQSSLSRFLIYGQITAGLLGAIATPILSSLSDRIGRRPILACTALGPLFYEALLLFILCYPDSVDMHWLLVGYAMEGLSGTIITAMSTSQAYITDVAPRRDRARLFSYMQAGNSFALAVGPIIAGVLLATFNPLQRTYTLAVCAHSVLFLLFFCLLPESRQPQSPNLADQESSSAGRLKTNHLRTVLLSWRDIRASSATRQQNMAIMAMAEMVMFGVVFGLPSLQLAYPAFLFHWKPTVQSFVMSLFQSWSIVVLVFIFPTIMTAVRRYGSSGSYPTTIPTIFNIGEVGAIKVGLLLQCIGYIGISLARKPGYFIFSSLVVASAAPLGPLLISCLTAHVPSHQSGQLLGLLSFLHAIARVIVPALLNATYSMTVGLSPAPLFLILAVINALLLLASMHIKTNVI</sequence>
<dbReference type="AlphaFoldDB" id="A0AAD6CPT2"/>
<name>A0AAD6CPT2_9EURO</name>
<dbReference type="SUPFAM" id="SSF103473">
    <property type="entry name" value="MFS general substrate transporter"/>
    <property type="match status" value="1"/>
</dbReference>
<dbReference type="InterPro" id="IPR036259">
    <property type="entry name" value="MFS_trans_sf"/>
</dbReference>
<dbReference type="PANTHER" id="PTHR23507:SF1">
    <property type="entry name" value="FI18259P1-RELATED"/>
    <property type="match status" value="1"/>
</dbReference>
<organism evidence="7 8">
    <name type="scientific">Penicillium frequentans</name>
    <dbReference type="NCBI Taxonomy" id="3151616"/>
    <lineage>
        <taxon>Eukaryota</taxon>
        <taxon>Fungi</taxon>
        <taxon>Dikarya</taxon>
        <taxon>Ascomycota</taxon>
        <taxon>Pezizomycotina</taxon>
        <taxon>Eurotiomycetes</taxon>
        <taxon>Eurotiomycetidae</taxon>
        <taxon>Eurotiales</taxon>
        <taxon>Aspergillaceae</taxon>
        <taxon>Penicillium</taxon>
    </lineage>
</organism>
<proteinExistence type="predicted"/>
<comment type="caution">
    <text evidence="7">The sequence shown here is derived from an EMBL/GenBank/DDBJ whole genome shotgun (WGS) entry which is preliminary data.</text>
</comment>
<evidence type="ECO:0000313" key="8">
    <source>
        <dbReference type="Proteomes" id="UP001220324"/>
    </source>
</evidence>
<evidence type="ECO:0000256" key="1">
    <source>
        <dbReference type="ARBA" id="ARBA00004141"/>
    </source>
</evidence>
<accession>A0AAD6CPT2</accession>
<feature type="transmembrane region" description="Helical" evidence="5">
    <location>
        <begin position="375"/>
        <end position="397"/>
    </location>
</feature>
<keyword evidence="4 5" id="KW-0472">Membrane</keyword>
<dbReference type="InterPro" id="IPR011701">
    <property type="entry name" value="MFS"/>
</dbReference>
<gene>
    <name evidence="7" type="ORF">N7494_008541</name>
</gene>